<comment type="caution">
    <text evidence="1">The sequence shown here is derived from an EMBL/GenBank/DDBJ whole genome shotgun (WGS) entry which is preliminary data.</text>
</comment>
<proteinExistence type="predicted"/>
<keyword evidence="2" id="KW-1185">Reference proteome</keyword>
<gene>
    <name evidence="1" type="ORF">HPB47_014230</name>
</gene>
<accession>A0AC60QWQ4</accession>
<dbReference type="EMBL" id="JABSTQ010002545">
    <property type="protein sequence ID" value="KAG0444059.1"/>
    <property type="molecule type" value="Genomic_DNA"/>
</dbReference>
<reference evidence="1 2" key="1">
    <citation type="journal article" date="2020" name="Cell">
        <title>Large-Scale Comparative Analyses of Tick Genomes Elucidate Their Genetic Diversity and Vector Capacities.</title>
        <authorList>
            <consortium name="Tick Genome and Microbiome Consortium (TIGMIC)"/>
            <person name="Jia N."/>
            <person name="Wang J."/>
            <person name="Shi W."/>
            <person name="Du L."/>
            <person name="Sun Y."/>
            <person name="Zhan W."/>
            <person name="Jiang J.F."/>
            <person name="Wang Q."/>
            <person name="Zhang B."/>
            <person name="Ji P."/>
            <person name="Bell-Sakyi L."/>
            <person name="Cui X.M."/>
            <person name="Yuan T.T."/>
            <person name="Jiang B.G."/>
            <person name="Yang W.F."/>
            <person name="Lam T.T."/>
            <person name="Chang Q.C."/>
            <person name="Ding S.J."/>
            <person name="Wang X.J."/>
            <person name="Zhu J.G."/>
            <person name="Ruan X.D."/>
            <person name="Zhao L."/>
            <person name="Wei J.T."/>
            <person name="Ye R.Z."/>
            <person name="Que T.C."/>
            <person name="Du C.H."/>
            <person name="Zhou Y.H."/>
            <person name="Cheng J.X."/>
            <person name="Dai P.F."/>
            <person name="Guo W.B."/>
            <person name="Han X.H."/>
            <person name="Huang E.J."/>
            <person name="Li L.F."/>
            <person name="Wei W."/>
            <person name="Gao Y.C."/>
            <person name="Liu J.Z."/>
            <person name="Shao H.Z."/>
            <person name="Wang X."/>
            <person name="Wang C.C."/>
            <person name="Yang T.C."/>
            <person name="Huo Q.B."/>
            <person name="Li W."/>
            <person name="Chen H.Y."/>
            <person name="Chen S.E."/>
            <person name="Zhou L.G."/>
            <person name="Ni X.B."/>
            <person name="Tian J.H."/>
            <person name="Sheng Y."/>
            <person name="Liu T."/>
            <person name="Pan Y.S."/>
            <person name="Xia L.Y."/>
            <person name="Li J."/>
            <person name="Zhao F."/>
            <person name="Cao W.C."/>
        </authorList>
    </citation>
    <scope>NUCLEOTIDE SEQUENCE [LARGE SCALE GENOMIC DNA]</scope>
    <source>
        <strain evidence="1">Iper-2018</strain>
    </source>
</reference>
<evidence type="ECO:0000313" key="2">
    <source>
        <dbReference type="Proteomes" id="UP000805193"/>
    </source>
</evidence>
<name>A0AC60QWQ4_IXOPE</name>
<sequence>MAIPHKESRNNCCVVGCNSTCKVAYGTKYYIVSSKPYEAEYCATWVRLVRPHRDDGTASTPTANSKVCSKYFTGIEKRNAVAHPSLPLDVSISIQKDSSGMSLTGPTGDVLAASSSAAPEEILPTPTDGGIYSDDCNQAFPSKLHWDNTFTVKKEPIESPPPWSIEDHGLGAPDCMSSLQGQMEGRWRNGFLHETQGKLPLTSMFCVSQIL</sequence>
<evidence type="ECO:0000313" key="1">
    <source>
        <dbReference type="EMBL" id="KAG0444059.1"/>
    </source>
</evidence>
<dbReference type="Proteomes" id="UP000805193">
    <property type="component" value="Unassembled WGS sequence"/>
</dbReference>
<organism evidence="1 2">
    <name type="scientific">Ixodes persulcatus</name>
    <name type="common">Taiga tick</name>
    <dbReference type="NCBI Taxonomy" id="34615"/>
    <lineage>
        <taxon>Eukaryota</taxon>
        <taxon>Metazoa</taxon>
        <taxon>Ecdysozoa</taxon>
        <taxon>Arthropoda</taxon>
        <taxon>Chelicerata</taxon>
        <taxon>Arachnida</taxon>
        <taxon>Acari</taxon>
        <taxon>Parasitiformes</taxon>
        <taxon>Ixodida</taxon>
        <taxon>Ixodoidea</taxon>
        <taxon>Ixodidae</taxon>
        <taxon>Ixodinae</taxon>
        <taxon>Ixodes</taxon>
    </lineage>
</organism>
<protein>
    <submittedName>
        <fullName evidence="1">Uncharacterized protein</fullName>
    </submittedName>
</protein>